<reference evidence="2" key="1">
    <citation type="submission" date="2016-10" db="EMBL/GenBank/DDBJ databases">
        <authorList>
            <person name="Varghese N."/>
            <person name="Submissions S."/>
        </authorList>
    </citation>
    <scope>NUCLEOTIDE SEQUENCE [LARGE SCALE GENOMIC DNA]</scope>
    <source>
        <strain evidence="2">R-53102</strain>
    </source>
</reference>
<evidence type="ECO:0000313" key="1">
    <source>
        <dbReference type="EMBL" id="SFD60904.1"/>
    </source>
</evidence>
<evidence type="ECO:0000313" key="2">
    <source>
        <dbReference type="Proteomes" id="UP000199599"/>
    </source>
</evidence>
<organism evidence="1 2">
    <name type="scientific">Lactobacillus bombicola</name>
    <dbReference type="NCBI Taxonomy" id="1505723"/>
    <lineage>
        <taxon>Bacteria</taxon>
        <taxon>Bacillati</taxon>
        <taxon>Bacillota</taxon>
        <taxon>Bacilli</taxon>
        <taxon>Lactobacillales</taxon>
        <taxon>Lactobacillaceae</taxon>
        <taxon>Lactobacillus</taxon>
    </lineage>
</organism>
<dbReference type="STRING" id="1505723.SAMN04487792_1571"/>
<dbReference type="AlphaFoldDB" id="A0A1I1TQW9"/>
<accession>A0A1I1TQW9</accession>
<dbReference type="Proteomes" id="UP000199599">
    <property type="component" value="Unassembled WGS sequence"/>
</dbReference>
<gene>
    <name evidence="1" type="ORF">SAMN04487792_1571</name>
</gene>
<sequence>MEDQLPQIIDAIHEIQGTVDQLKKGETEDLHVELDELAHQIEEQGYQTEQQYNRLTQIYNTYHTLGGNGSGTKLYEQVSKLPIKQKEN</sequence>
<name>A0A1I1TQW9_9LACO</name>
<proteinExistence type="predicted"/>
<dbReference type="EMBL" id="FOMN01000011">
    <property type="protein sequence ID" value="SFD60904.1"/>
    <property type="molecule type" value="Genomic_DNA"/>
</dbReference>
<protein>
    <submittedName>
        <fullName evidence="1">Uncharacterized protein</fullName>
    </submittedName>
</protein>